<dbReference type="InterPro" id="IPR052160">
    <property type="entry name" value="Gypsy_RT_Integrase-like"/>
</dbReference>
<sequence>MVCLEVHSSGGSRGILEHCHGSSYGGHFATFKTLPRFFKPDSGGQAFSKTLTTSLQGIHPVAVDYVSKWVEAIASPTNDAKVVLKLFKSIIFPRYGVPRVVISDGGSHFINKVFENLLKKYGVKHKVATPYHPQTSGQVEVSNKQIKGILRTIVGVTKKDWAVKLDDALWAYRTAYKTPIGRTPFSLLYGKSCHLPVEIEYRALGQSNCSTSTSERTKAFHDKKIVPKSSRLENMRCFSTRELSCSLGSSSPSGRARLRLRNVLPYGAVTLLNQNGEEFTVNGHKLKPYLGQRIQGEGVSTPLPDAP</sequence>
<organism evidence="2 3">
    <name type="scientific">Microthlaspi erraticum</name>
    <dbReference type="NCBI Taxonomy" id="1685480"/>
    <lineage>
        <taxon>Eukaryota</taxon>
        <taxon>Viridiplantae</taxon>
        <taxon>Streptophyta</taxon>
        <taxon>Embryophyta</taxon>
        <taxon>Tracheophyta</taxon>
        <taxon>Spermatophyta</taxon>
        <taxon>Magnoliopsida</taxon>
        <taxon>eudicotyledons</taxon>
        <taxon>Gunneridae</taxon>
        <taxon>Pentapetalae</taxon>
        <taxon>rosids</taxon>
        <taxon>malvids</taxon>
        <taxon>Brassicales</taxon>
        <taxon>Brassicaceae</taxon>
        <taxon>Coluteocarpeae</taxon>
        <taxon>Microthlaspi</taxon>
    </lineage>
</organism>
<evidence type="ECO:0000259" key="1">
    <source>
        <dbReference type="PROSITE" id="PS50994"/>
    </source>
</evidence>
<dbReference type="GO" id="GO:0015074">
    <property type="term" value="P:DNA integration"/>
    <property type="evidence" value="ECO:0007669"/>
    <property type="project" value="InterPro"/>
</dbReference>
<dbReference type="Pfam" id="PF00665">
    <property type="entry name" value="rve"/>
    <property type="match status" value="1"/>
</dbReference>
<name>A0A6D2JT04_9BRAS</name>
<accession>A0A6D2JT04</accession>
<keyword evidence="3" id="KW-1185">Reference proteome</keyword>
<gene>
    <name evidence="2" type="ORF">MERR_LOCUS30168</name>
</gene>
<comment type="caution">
    <text evidence="2">The sequence shown here is derived from an EMBL/GenBank/DDBJ whole genome shotgun (WGS) entry which is preliminary data.</text>
</comment>
<dbReference type="PROSITE" id="PS50994">
    <property type="entry name" value="INTEGRASE"/>
    <property type="match status" value="1"/>
</dbReference>
<feature type="domain" description="Integrase catalytic" evidence="1">
    <location>
        <begin position="31"/>
        <end position="192"/>
    </location>
</feature>
<dbReference type="InterPro" id="IPR012337">
    <property type="entry name" value="RNaseH-like_sf"/>
</dbReference>
<dbReference type="SUPFAM" id="SSF53098">
    <property type="entry name" value="Ribonuclease H-like"/>
    <property type="match status" value="1"/>
</dbReference>
<dbReference type="Gene3D" id="3.30.420.10">
    <property type="entry name" value="Ribonuclease H-like superfamily/Ribonuclease H"/>
    <property type="match status" value="1"/>
</dbReference>
<dbReference type="Proteomes" id="UP000467841">
    <property type="component" value="Unassembled WGS sequence"/>
</dbReference>
<dbReference type="InterPro" id="IPR036397">
    <property type="entry name" value="RNaseH_sf"/>
</dbReference>
<dbReference type="InterPro" id="IPR001584">
    <property type="entry name" value="Integrase_cat-core"/>
</dbReference>
<evidence type="ECO:0000313" key="2">
    <source>
        <dbReference type="EMBL" id="CAA7042933.1"/>
    </source>
</evidence>
<proteinExistence type="predicted"/>
<protein>
    <recommendedName>
        <fullName evidence="1">Integrase catalytic domain-containing protein</fullName>
    </recommendedName>
</protein>
<evidence type="ECO:0000313" key="3">
    <source>
        <dbReference type="Proteomes" id="UP000467841"/>
    </source>
</evidence>
<dbReference type="PANTHER" id="PTHR47266">
    <property type="entry name" value="ENDONUCLEASE-RELATED"/>
    <property type="match status" value="1"/>
</dbReference>
<dbReference type="GO" id="GO:0003676">
    <property type="term" value="F:nucleic acid binding"/>
    <property type="evidence" value="ECO:0007669"/>
    <property type="project" value="InterPro"/>
</dbReference>
<dbReference type="EMBL" id="CACVBM020001274">
    <property type="protein sequence ID" value="CAA7042933.1"/>
    <property type="molecule type" value="Genomic_DNA"/>
</dbReference>
<dbReference type="AlphaFoldDB" id="A0A6D2JT04"/>
<reference evidence="2" key="1">
    <citation type="submission" date="2020-01" db="EMBL/GenBank/DDBJ databases">
        <authorList>
            <person name="Mishra B."/>
        </authorList>
    </citation>
    <scope>NUCLEOTIDE SEQUENCE [LARGE SCALE GENOMIC DNA]</scope>
</reference>